<organism evidence="1 2">
    <name type="scientific">Streptomyces lutosisoli</name>
    <dbReference type="NCBI Taxonomy" id="2665721"/>
    <lineage>
        <taxon>Bacteria</taxon>
        <taxon>Bacillati</taxon>
        <taxon>Actinomycetota</taxon>
        <taxon>Actinomycetes</taxon>
        <taxon>Kitasatosporales</taxon>
        <taxon>Streptomycetaceae</taxon>
        <taxon>Streptomyces</taxon>
    </lineage>
</organism>
<evidence type="ECO:0000313" key="1">
    <source>
        <dbReference type="EMBL" id="MFD0284929.1"/>
    </source>
</evidence>
<dbReference type="Pfam" id="PF20218">
    <property type="entry name" value="DUF6578"/>
    <property type="match status" value="1"/>
</dbReference>
<protein>
    <submittedName>
        <fullName evidence="1">DUF6578 domain-containing protein</fullName>
    </submittedName>
</protein>
<sequence>MGRWWVFYADWQMECCGTPFSVGDEVSWPLALEYEEDILDGGWSEQLSKISAPVEWARDGDGVIQVLRADEGLVAALNCDPVDASVLPDPGEWGHRVGLLTVERHCGRWPETTGRVLSIALVHQGFVETGPDSRTYFADRRDRFLEPVSSCPSRFGREYDAIRTETGARRHRGRTGVLVELHLPDPRT</sequence>
<dbReference type="InterPro" id="IPR046485">
    <property type="entry name" value="DUF6578"/>
</dbReference>
<name>A0ABW2VM37_9ACTN</name>
<comment type="caution">
    <text evidence="1">The sequence shown here is derived from an EMBL/GenBank/DDBJ whole genome shotgun (WGS) entry which is preliminary data.</text>
</comment>
<reference evidence="2" key="1">
    <citation type="journal article" date="2019" name="Int. J. Syst. Evol. Microbiol.">
        <title>The Global Catalogue of Microorganisms (GCM) 10K type strain sequencing project: providing services to taxonomists for standard genome sequencing and annotation.</title>
        <authorList>
            <consortium name="The Broad Institute Genomics Platform"/>
            <consortium name="The Broad Institute Genome Sequencing Center for Infectious Disease"/>
            <person name="Wu L."/>
            <person name="Ma J."/>
        </authorList>
    </citation>
    <scope>NUCLEOTIDE SEQUENCE [LARGE SCALE GENOMIC DNA]</scope>
    <source>
        <strain evidence="2">CGMCC 4.7198</strain>
    </source>
</reference>
<keyword evidence="2" id="KW-1185">Reference proteome</keyword>
<gene>
    <name evidence="1" type="ORF">ACFQZP_25285</name>
</gene>
<dbReference type="Proteomes" id="UP001596957">
    <property type="component" value="Unassembled WGS sequence"/>
</dbReference>
<evidence type="ECO:0000313" key="2">
    <source>
        <dbReference type="Proteomes" id="UP001596957"/>
    </source>
</evidence>
<dbReference type="RefSeq" id="WP_381264621.1">
    <property type="nucleotide sequence ID" value="NZ_JBHTBI010000112.1"/>
</dbReference>
<proteinExistence type="predicted"/>
<accession>A0ABW2VM37</accession>
<dbReference type="EMBL" id="JBHTEC010000001">
    <property type="protein sequence ID" value="MFD0284929.1"/>
    <property type="molecule type" value="Genomic_DNA"/>
</dbReference>